<evidence type="ECO:0000259" key="1">
    <source>
        <dbReference type="PROSITE" id="PS50090"/>
    </source>
</evidence>
<dbReference type="Pfam" id="PF00249">
    <property type="entry name" value="Myb_DNA-binding"/>
    <property type="match status" value="2"/>
</dbReference>
<dbReference type="GO" id="GO:0000978">
    <property type="term" value="F:RNA polymerase II cis-regulatory region sequence-specific DNA binding"/>
    <property type="evidence" value="ECO:0007669"/>
    <property type="project" value="TreeGrafter"/>
</dbReference>
<dbReference type="SMART" id="SM00717">
    <property type="entry name" value="SANT"/>
    <property type="match status" value="2"/>
</dbReference>
<dbReference type="InterPro" id="IPR017930">
    <property type="entry name" value="Myb_dom"/>
</dbReference>
<protein>
    <recommendedName>
        <fullName evidence="4">Myb-like domain-containing protein</fullName>
    </recommendedName>
</protein>
<dbReference type="EMBL" id="HBHX01030479">
    <property type="protein sequence ID" value="CAE0116287.1"/>
    <property type="molecule type" value="Transcribed_RNA"/>
</dbReference>
<dbReference type="PANTHER" id="PTHR45614">
    <property type="entry name" value="MYB PROTEIN-RELATED"/>
    <property type="match status" value="1"/>
</dbReference>
<evidence type="ECO:0000313" key="3">
    <source>
        <dbReference type="EMBL" id="CAE0116287.1"/>
    </source>
</evidence>
<gene>
    <name evidence="3" type="ORF">HERI1096_LOCUS16972</name>
</gene>
<feature type="domain" description="Myb-like" evidence="1">
    <location>
        <begin position="370"/>
        <end position="420"/>
    </location>
</feature>
<dbReference type="InterPro" id="IPR050560">
    <property type="entry name" value="MYB_TF"/>
</dbReference>
<reference evidence="3" key="1">
    <citation type="submission" date="2021-01" db="EMBL/GenBank/DDBJ databases">
        <authorList>
            <person name="Corre E."/>
            <person name="Pelletier E."/>
            <person name="Niang G."/>
            <person name="Scheremetjew M."/>
            <person name="Finn R."/>
            <person name="Kale V."/>
            <person name="Holt S."/>
            <person name="Cochrane G."/>
            <person name="Meng A."/>
            <person name="Brown T."/>
            <person name="Cohen L."/>
        </authorList>
    </citation>
    <scope>NUCLEOTIDE SEQUENCE</scope>
    <source>
        <strain evidence="3">CCMP281</strain>
    </source>
</reference>
<dbReference type="PROSITE" id="PS51294">
    <property type="entry name" value="HTH_MYB"/>
    <property type="match status" value="1"/>
</dbReference>
<dbReference type="GO" id="GO:0000981">
    <property type="term" value="F:DNA-binding transcription factor activity, RNA polymerase II-specific"/>
    <property type="evidence" value="ECO:0007669"/>
    <property type="project" value="TreeGrafter"/>
</dbReference>
<dbReference type="CDD" id="cd00167">
    <property type="entry name" value="SANT"/>
    <property type="match status" value="2"/>
</dbReference>
<dbReference type="InterPro" id="IPR001005">
    <property type="entry name" value="SANT/Myb"/>
</dbReference>
<feature type="domain" description="Myb-like" evidence="1">
    <location>
        <begin position="293"/>
        <end position="343"/>
    </location>
</feature>
<accession>A0A7S3EYJ8</accession>
<evidence type="ECO:0008006" key="4">
    <source>
        <dbReference type="Google" id="ProtNLM"/>
    </source>
</evidence>
<dbReference type="AlphaFoldDB" id="A0A7S3EYJ8"/>
<feature type="domain" description="HTH myb-type" evidence="2">
    <location>
        <begin position="301"/>
        <end position="347"/>
    </location>
</feature>
<sequence>MSMIFKLDSYATDAPQGTTKYAAHSAPSRLRKRDSNVYEELELLDSVRRGTYAETLSGPPMGWGSMSPTAHRTAMENLSHGSWSRRAARRTDSGDRLNLWEVSAALSTAATEPPAPADEAAEHELTMLGDFALDDLEALVAVEAAEAGTDMSMEDSMSFVDAVFGSQPTASQQGHVVVCQPTAVADMMGSSMEPLNDMFDLLQSDQRREVYGEAHGDPFGLDVSFDSFDSSPTSVTALFKESVFEETQPIGAASTALVCKKQPLVPSPAMGAFASGAYSANLPPSGRRSPPSRNIAERKEWTVAEDEIICTNVALHGCKWRKIASLLPGRSDDAVRNRWNRLRAVLSPPTDGETAVEVAPPVAKRAPTDGSKPERMSWTKAEDATILSSVAEMGHKWGALQQRLPGRTEHAIRNRFHRLQTMLGDSQREVQRELAPTGPLSLGGANPFTLVSVA</sequence>
<proteinExistence type="predicted"/>
<dbReference type="GO" id="GO:0005634">
    <property type="term" value="C:nucleus"/>
    <property type="evidence" value="ECO:0007669"/>
    <property type="project" value="TreeGrafter"/>
</dbReference>
<dbReference type="PROSITE" id="PS50090">
    <property type="entry name" value="MYB_LIKE"/>
    <property type="match status" value="2"/>
</dbReference>
<organism evidence="3">
    <name type="scientific">Haptolina ericina</name>
    <dbReference type="NCBI Taxonomy" id="156174"/>
    <lineage>
        <taxon>Eukaryota</taxon>
        <taxon>Haptista</taxon>
        <taxon>Haptophyta</taxon>
        <taxon>Prymnesiophyceae</taxon>
        <taxon>Prymnesiales</taxon>
        <taxon>Prymnesiaceae</taxon>
        <taxon>Haptolina</taxon>
    </lineage>
</organism>
<dbReference type="InterPro" id="IPR009057">
    <property type="entry name" value="Homeodomain-like_sf"/>
</dbReference>
<evidence type="ECO:0000259" key="2">
    <source>
        <dbReference type="PROSITE" id="PS51294"/>
    </source>
</evidence>
<dbReference type="Gene3D" id="1.10.10.60">
    <property type="entry name" value="Homeodomain-like"/>
    <property type="match status" value="2"/>
</dbReference>
<name>A0A7S3EYJ8_9EUKA</name>
<dbReference type="SUPFAM" id="SSF46689">
    <property type="entry name" value="Homeodomain-like"/>
    <property type="match status" value="1"/>
</dbReference>